<comment type="subcellular location">
    <subcellularLocation>
        <location evidence="1">Cell envelope</location>
    </subcellularLocation>
</comment>
<dbReference type="InterPro" id="IPR050553">
    <property type="entry name" value="Thioredoxin_ResA/DsbE_sf"/>
</dbReference>
<feature type="domain" description="Thioredoxin" evidence="6">
    <location>
        <begin position="37"/>
        <end position="174"/>
    </location>
</feature>
<dbReference type="PROSITE" id="PS51352">
    <property type="entry name" value="THIOREDOXIN_2"/>
    <property type="match status" value="1"/>
</dbReference>
<comment type="caution">
    <text evidence="7">The sequence shown here is derived from an EMBL/GenBank/DDBJ whole genome shotgun (WGS) entry which is preliminary data.</text>
</comment>
<dbReference type="NCBIfam" id="TIGR00385">
    <property type="entry name" value="dsbE"/>
    <property type="match status" value="1"/>
</dbReference>
<dbReference type="EMBL" id="PVUF01000018">
    <property type="protein sequence ID" value="PRZ45025.1"/>
    <property type="molecule type" value="Genomic_DNA"/>
</dbReference>
<dbReference type="AlphaFoldDB" id="A0A2T1A8U0"/>
<keyword evidence="5" id="KW-0676">Redox-active center</keyword>
<evidence type="ECO:0000313" key="7">
    <source>
        <dbReference type="EMBL" id="PRZ45025.1"/>
    </source>
</evidence>
<dbReference type="GO" id="GO:0017004">
    <property type="term" value="P:cytochrome complex assembly"/>
    <property type="evidence" value="ECO:0007669"/>
    <property type="project" value="UniProtKB-KW"/>
</dbReference>
<dbReference type="InterPro" id="IPR036249">
    <property type="entry name" value="Thioredoxin-like_sf"/>
</dbReference>
<dbReference type="PROSITE" id="PS00194">
    <property type="entry name" value="THIOREDOXIN_1"/>
    <property type="match status" value="1"/>
</dbReference>
<dbReference type="GO" id="GO:0015036">
    <property type="term" value="F:disulfide oxidoreductase activity"/>
    <property type="evidence" value="ECO:0007669"/>
    <property type="project" value="InterPro"/>
</dbReference>
<sequence length="178" mass="19129">MAKISPMMALPVVVFAGFVGLAFVGMGREDPENLPSAREGKAAPAVALSDFPGKESFDNETLRDGEVKLVNYWASWCGPCRAEHPSLTALSEEGVAIYGVNYKDQLGNAQSFLEELGDPYAGVGRDENGRMALDWGLYGVPETYVIDGEGTIVLRFAGPITAKVLEQTIRPAMEKAAE</sequence>
<gene>
    <name evidence="7" type="ORF">CLV89_11830</name>
</gene>
<proteinExistence type="inferred from homology"/>
<dbReference type="OrthoDB" id="9799347at2"/>
<reference evidence="7 8" key="1">
    <citation type="submission" date="2018-03" db="EMBL/GenBank/DDBJ databases">
        <title>Genomic Encyclopedia of Archaeal and Bacterial Type Strains, Phase II (KMG-II): from individual species to whole genera.</title>
        <authorList>
            <person name="Goeker M."/>
        </authorList>
    </citation>
    <scope>NUCLEOTIDE SEQUENCE [LARGE SCALE GENOMIC DNA]</scope>
    <source>
        <strain evidence="7 8">DSM 25328</strain>
    </source>
</reference>
<comment type="similarity">
    <text evidence="2">Belongs to the thioredoxin family. DsbE subfamily.</text>
</comment>
<dbReference type="PANTHER" id="PTHR42852">
    <property type="entry name" value="THIOL:DISULFIDE INTERCHANGE PROTEIN DSBE"/>
    <property type="match status" value="1"/>
</dbReference>
<dbReference type="CDD" id="cd03010">
    <property type="entry name" value="TlpA_like_DsbE"/>
    <property type="match status" value="1"/>
</dbReference>
<name>A0A2T1A8U0_TRISK</name>
<dbReference type="InterPro" id="IPR013740">
    <property type="entry name" value="Redoxin"/>
</dbReference>
<dbReference type="RefSeq" id="WP_106165273.1">
    <property type="nucleotide sequence ID" value="NZ_JBLWVM010000014.1"/>
</dbReference>
<evidence type="ECO:0000259" key="6">
    <source>
        <dbReference type="PROSITE" id="PS51352"/>
    </source>
</evidence>
<dbReference type="SUPFAM" id="SSF52833">
    <property type="entry name" value="Thioredoxin-like"/>
    <property type="match status" value="1"/>
</dbReference>
<evidence type="ECO:0000313" key="8">
    <source>
        <dbReference type="Proteomes" id="UP000237718"/>
    </source>
</evidence>
<evidence type="ECO:0000256" key="1">
    <source>
        <dbReference type="ARBA" id="ARBA00004196"/>
    </source>
</evidence>
<evidence type="ECO:0000256" key="4">
    <source>
        <dbReference type="ARBA" id="ARBA00023157"/>
    </source>
</evidence>
<dbReference type="InterPro" id="IPR004799">
    <property type="entry name" value="Periplasmic_diS_OxRdtase_DsbE"/>
</dbReference>
<organism evidence="7 8">
    <name type="scientific">Tritonibacter scottomollicae</name>
    <name type="common">Epibacterium scottomollicae</name>
    <dbReference type="NCBI Taxonomy" id="483013"/>
    <lineage>
        <taxon>Bacteria</taxon>
        <taxon>Pseudomonadati</taxon>
        <taxon>Pseudomonadota</taxon>
        <taxon>Alphaproteobacteria</taxon>
        <taxon>Rhodobacterales</taxon>
        <taxon>Paracoccaceae</taxon>
        <taxon>Tritonibacter</taxon>
    </lineage>
</organism>
<dbReference type="Pfam" id="PF08534">
    <property type="entry name" value="Redoxin"/>
    <property type="match status" value="1"/>
</dbReference>
<dbReference type="Gene3D" id="3.40.30.10">
    <property type="entry name" value="Glutaredoxin"/>
    <property type="match status" value="1"/>
</dbReference>
<protein>
    <submittedName>
        <fullName evidence="7">Cytochrome c biogenesis protein CcmG/thiol:disulfide interchange protein DsbE</fullName>
    </submittedName>
</protein>
<keyword evidence="3" id="KW-0201">Cytochrome c-type biogenesis</keyword>
<keyword evidence="4" id="KW-1015">Disulfide bond</keyword>
<evidence type="ECO:0000256" key="3">
    <source>
        <dbReference type="ARBA" id="ARBA00022748"/>
    </source>
</evidence>
<dbReference type="InterPro" id="IPR017937">
    <property type="entry name" value="Thioredoxin_CS"/>
</dbReference>
<dbReference type="PANTHER" id="PTHR42852:SF6">
    <property type="entry name" value="THIOL:DISULFIDE INTERCHANGE PROTEIN DSBE"/>
    <property type="match status" value="1"/>
</dbReference>
<evidence type="ECO:0000256" key="2">
    <source>
        <dbReference type="ARBA" id="ARBA00007758"/>
    </source>
</evidence>
<accession>A0A2T1A8U0</accession>
<dbReference type="GO" id="GO:0030288">
    <property type="term" value="C:outer membrane-bounded periplasmic space"/>
    <property type="evidence" value="ECO:0007669"/>
    <property type="project" value="InterPro"/>
</dbReference>
<dbReference type="Proteomes" id="UP000237718">
    <property type="component" value="Unassembled WGS sequence"/>
</dbReference>
<dbReference type="InterPro" id="IPR013766">
    <property type="entry name" value="Thioredoxin_domain"/>
</dbReference>
<evidence type="ECO:0000256" key="5">
    <source>
        <dbReference type="ARBA" id="ARBA00023284"/>
    </source>
</evidence>